<feature type="compositionally biased region" description="Basic and acidic residues" evidence="1">
    <location>
        <begin position="249"/>
        <end position="271"/>
    </location>
</feature>
<evidence type="ECO:0000256" key="1">
    <source>
        <dbReference type="SAM" id="MobiDB-lite"/>
    </source>
</evidence>
<name>A0AAW4Y0Y7_9BURK</name>
<feature type="signal peptide" evidence="2">
    <location>
        <begin position="1"/>
        <end position="31"/>
    </location>
</feature>
<accession>A0AAW4Y0Y7</accession>
<gene>
    <name evidence="3" type="ORF">LPW39_20690</name>
</gene>
<comment type="caution">
    <text evidence="3">The sequence shown here is derived from an EMBL/GenBank/DDBJ whole genome shotgun (WGS) entry which is preliminary data.</text>
</comment>
<feature type="region of interest" description="Disordered" evidence="1">
    <location>
        <begin position="249"/>
        <end position="274"/>
    </location>
</feature>
<evidence type="ECO:0008006" key="5">
    <source>
        <dbReference type="Google" id="ProtNLM"/>
    </source>
</evidence>
<reference evidence="3 4" key="1">
    <citation type="submission" date="2021-11" db="EMBL/GenBank/DDBJ databases">
        <title>Genome sequence.</title>
        <authorList>
            <person name="Sun Q."/>
        </authorList>
    </citation>
    <scope>NUCLEOTIDE SEQUENCE [LARGE SCALE GENOMIC DNA]</scope>
    <source>
        <strain evidence="3 4">KCTC 12005</strain>
    </source>
</reference>
<evidence type="ECO:0000313" key="3">
    <source>
        <dbReference type="EMBL" id="MCD2167540.1"/>
    </source>
</evidence>
<proteinExistence type="predicted"/>
<dbReference type="AlphaFoldDB" id="A0AAW4Y0Y7"/>
<keyword evidence="4" id="KW-1185">Reference proteome</keyword>
<protein>
    <recommendedName>
        <fullName evidence="5">Lipoprotein</fullName>
    </recommendedName>
</protein>
<feature type="chain" id="PRO_5043868086" description="Lipoprotein" evidence="2">
    <location>
        <begin position="32"/>
        <end position="292"/>
    </location>
</feature>
<keyword evidence="2" id="KW-0732">Signal</keyword>
<sequence>MSFSAARSLSWLGCAAAAVVLSACAPLPSHVEPVGRTLVSMDQNSDLRWTYWGTDSEVLDVLPEDLAKDKPLQARLWQMRTKLGELVGVMSLRSSVDDLNNRNTVWTQDCPKQKGVLVERTQGLNIGRVDCLRIKRTANSSDWLAQNDAAMASRLEAAGVYFARPVAYVSYQFTTSNGGYVEAQVLVDQRLVRPPIRSSVDFLAAGRSLDRWAQDLARSMRESTGYFNGVLTVPPFPYEIDQQPYYETKQDDSDVLFGKEKPNPQATEDKAASVVAPAGAAPAAAAAAPAKR</sequence>
<dbReference type="RefSeq" id="WP_230779528.1">
    <property type="nucleotide sequence ID" value="NZ_JAJNCT010000030.1"/>
</dbReference>
<evidence type="ECO:0000313" key="4">
    <source>
        <dbReference type="Proteomes" id="UP001199260"/>
    </source>
</evidence>
<dbReference type="Proteomes" id="UP001199260">
    <property type="component" value="Unassembled WGS sequence"/>
</dbReference>
<dbReference type="EMBL" id="JAJNCT010000030">
    <property type="protein sequence ID" value="MCD2167540.1"/>
    <property type="molecule type" value="Genomic_DNA"/>
</dbReference>
<dbReference type="PROSITE" id="PS51257">
    <property type="entry name" value="PROKAR_LIPOPROTEIN"/>
    <property type="match status" value="1"/>
</dbReference>
<evidence type="ECO:0000256" key="2">
    <source>
        <dbReference type="SAM" id="SignalP"/>
    </source>
</evidence>
<organism evidence="3 4">
    <name type="scientific">Comamonas koreensis</name>
    <dbReference type="NCBI Taxonomy" id="160825"/>
    <lineage>
        <taxon>Bacteria</taxon>
        <taxon>Pseudomonadati</taxon>
        <taxon>Pseudomonadota</taxon>
        <taxon>Betaproteobacteria</taxon>
        <taxon>Burkholderiales</taxon>
        <taxon>Comamonadaceae</taxon>
        <taxon>Comamonas</taxon>
    </lineage>
</organism>